<dbReference type="EMBL" id="OX459125">
    <property type="protein sequence ID" value="CAI9116536.1"/>
    <property type="molecule type" value="Genomic_DNA"/>
</dbReference>
<feature type="compositionally biased region" description="Polar residues" evidence="1">
    <location>
        <begin position="183"/>
        <end position="193"/>
    </location>
</feature>
<evidence type="ECO:0000313" key="3">
    <source>
        <dbReference type="Proteomes" id="UP001161247"/>
    </source>
</evidence>
<accession>A0AAV1EAC1</accession>
<dbReference type="Proteomes" id="UP001161247">
    <property type="component" value="Chromosome 8"/>
</dbReference>
<feature type="region of interest" description="Disordered" evidence="1">
    <location>
        <begin position="120"/>
        <end position="193"/>
    </location>
</feature>
<organism evidence="2 3">
    <name type="scientific">Oldenlandia corymbosa var. corymbosa</name>
    <dbReference type="NCBI Taxonomy" id="529605"/>
    <lineage>
        <taxon>Eukaryota</taxon>
        <taxon>Viridiplantae</taxon>
        <taxon>Streptophyta</taxon>
        <taxon>Embryophyta</taxon>
        <taxon>Tracheophyta</taxon>
        <taxon>Spermatophyta</taxon>
        <taxon>Magnoliopsida</taxon>
        <taxon>eudicotyledons</taxon>
        <taxon>Gunneridae</taxon>
        <taxon>Pentapetalae</taxon>
        <taxon>asterids</taxon>
        <taxon>lamiids</taxon>
        <taxon>Gentianales</taxon>
        <taxon>Rubiaceae</taxon>
        <taxon>Rubioideae</taxon>
        <taxon>Spermacoceae</taxon>
        <taxon>Hedyotis-Oldenlandia complex</taxon>
        <taxon>Oldenlandia</taxon>
    </lineage>
</organism>
<protein>
    <submittedName>
        <fullName evidence="2">OLC1v1017711C1</fullName>
    </submittedName>
</protein>
<evidence type="ECO:0000313" key="2">
    <source>
        <dbReference type="EMBL" id="CAI9116536.1"/>
    </source>
</evidence>
<proteinExistence type="predicted"/>
<name>A0AAV1EAC1_OLDCO</name>
<sequence length="360" mass="40454">MYYYFQLSCVLGFLVTCAWKTLDFNWFQQGQLEKQLRSQGIPGNSYRPAIVDMREYTKMIKEGESNMSGIGRSSDNGDDIHPGIVSRFIFETAKKYAFSTIWVLFRLLCFLRCIKKMDKGNKQKEGNQGKEPVGSMGRQDSSRNNPPVNEEHQTVSKNPAEVHPGGSRIGSKLCPTSHRGDALSSSQKLPVSQSTGQSLIMGGTKAEAMGLQHSSSQRGNVKQETLYAARNVNSQPTTFTQTALSNFRKQQIKDSLAYISANHVERLFEEGELESYMETFQIYDTDRLTRNHRSYNVLLKILDVREGSRMANSNGLMAGASSVGSFSEVFLLTDTNMSLKENWELQVFGSSELTEPYTDF</sequence>
<evidence type="ECO:0000256" key="1">
    <source>
        <dbReference type="SAM" id="MobiDB-lite"/>
    </source>
</evidence>
<reference evidence="2" key="1">
    <citation type="submission" date="2023-03" db="EMBL/GenBank/DDBJ databases">
        <authorList>
            <person name="Julca I."/>
        </authorList>
    </citation>
    <scope>NUCLEOTIDE SEQUENCE</scope>
</reference>
<keyword evidence="3" id="KW-1185">Reference proteome</keyword>
<feature type="compositionally biased region" description="Polar residues" evidence="1">
    <location>
        <begin position="138"/>
        <end position="147"/>
    </location>
</feature>
<gene>
    <name evidence="2" type="ORF">OLC1_LOCUS22806</name>
</gene>
<dbReference type="AlphaFoldDB" id="A0AAV1EAC1"/>